<evidence type="ECO:0000313" key="9">
    <source>
        <dbReference type="Proteomes" id="UP000313359"/>
    </source>
</evidence>
<keyword evidence="1 5" id="KW-0479">Metal-binding</keyword>
<dbReference type="Proteomes" id="UP000313359">
    <property type="component" value="Unassembled WGS sequence"/>
</dbReference>
<feature type="domain" description="C3H1-type" evidence="7">
    <location>
        <begin position="373"/>
        <end position="398"/>
    </location>
</feature>
<accession>A0A5C2SQM9</accession>
<feature type="zinc finger region" description="C3H1-type" evidence="5">
    <location>
        <begin position="225"/>
        <end position="251"/>
    </location>
</feature>
<keyword evidence="3 5" id="KW-0863">Zinc-finger</keyword>
<dbReference type="AlphaFoldDB" id="A0A5C2SQM9"/>
<feature type="zinc finger region" description="C3H1-type" evidence="5">
    <location>
        <begin position="373"/>
        <end position="398"/>
    </location>
</feature>
<name>A0A5C2SQM9_9APHY</name>
<dbReference type="EMBL" id="ML122252">
    <property type="protein sequence ID" value="RPD65664.1"/>
    <property type="molecule type" value="Genomic_DNA"/>
</dbReference>
<organism evidence="8 9">
    <name type="scientific">Lentinus tigrinus ALCF2SS1-6</name>
    <dbReference type="NCBI Taxonomy" id="1328759"/>
    <lineage>
        <taxon>Eukaryota</taxon>
        <taxon>Fungi</taxon>
        <taxon>Dikarya</taxon>
        <taxon>Basidiomycota</taxon>
        <taxon>Agaricomycotina</taxon>
        <taxon>Agaricomycetes</taxon>
        <taxon>Polyporales</taxon>
        <taxon>Polyporaceae</taxon>
        <taxon>Lentinus</taxon>
    </lineage>
</organism>
<dbReference type="PANTHER" id="PTHR12675:SF12">
    <property type="entry name" value="PROTEIN MUSCLEBLIND"/>
    <property type="match status" value="1"/>
</dbReference>
<dbReference type="GO" id="GO:0003723">
    <property type="term" value="F:RNA binding"/>
    <property type="evidence" value="ECO:0007669"/>
    <property type="project" value="TreeGrafter"/>
</dbReference>
<dbReference type="SMART" id="SM00356">
    <property type="entry name" value="ZnF_C3H1"/>
    <property type="match status" value="3"/>
</dbReference>
<evidence type="ECO:0000313" key="8">
    <source>
        <dbReference type="EMBL" id="RPD65664.1"/>
    </source>
</evidence>
<sequence length="497" mass="54041">MSRGDPTLIHATRIAEPPRRSSLDPSTTKNVRRAAVAGPKNNHTHTTMGSMDYNILQNRANAYPTPSHIPRPDFALGYMADLPQQASRNTELPRRPGHAPHGSAPETILGDQHFPLSNPQGYRSSRPVADGVHPRTDIDRPPQPPSPTLLRILNGEYTDRFGQTRSVPSSLLAPLAQQQPEQSPQPPLNISPPSVLGPVPVKTPHERVIDKPPARRVEEDTRPARRTNVICRNFQKGLCRNQDCPRAHVLDLSPDMIALLPLGKQRTPNVQVPAVVSESVRKSNVELCKLNLVGKCPHGTSCKYSHDLGTGDPNPSPEPTPVAGSSRLPDPHLDTSVPSRVIHALPQKPSTDTEPGGAAPSTSTHRNPNYIVYPDDVCRNHIQGRCQHPRCKYKHWSREEVQAFRAANRAAQEASPMLDADTSTAQVSLSAASPLPPAEDARASRAHPVAAVLHDTPAPDSSSAGDDEPGPNDHKPPSTVRKCKQKVHSVHSDYHSA</sequence>
<protein>
    <recommendedName>
        <fullName evidence="7">C3H1-type domain-containing protein</fullName>
    </recommendedName>
</protein>
<dbReference type="GO" id="GO:0008270">
    <property type="term" value="F:zinc ion binding"/>
    <property type="evidence" value="ECO:0007669"/>
    <property type="project" value="UniProtKB-KW"/>
</dbReference>
<feature type="region of interest" description="Disordered" evidence="6">
    <location>
        <begin position="307"/>
        <end position="369"/>
    </location>
</feature>
<keyword evidence="9" id="KW-1185">Reference proteome</keyword>
<keyword evidence="2" id="KW-0677">Repeat</keyword>
<feature type="zinc finger region" description="C3H1-type" evidence="5">
    <location>
        <begin position="282"/>
        <end position="309"/>
    </location>
</feature>
<feature type="domain" description="C3H1-type" evidence="7">
    <location>
        <begin position="225"/>
        <end position="251"/>
    </location>
</feature>
<dbReference type="InterPro" id="IPR000571">
    <property type="entry name" value="Znf_CCCH"/>
</dbReference>
<proteinExistence type="predicted"/>
<feature type="region of interest" description="Disordered" evidence="6">
    <location>
        <begin position="87"/>
        <end position="150"/>
    </location>
</feature>
<evidence type="ECO:0000256" key="1">
    <source>
        <dbReference type="ARBA" id="ARBA00022723"/>
    </source>
</evidence>
<evidence type="ECO:0000256" key="4">
    <source>
        <dbReference type="ARBA" id="ARBA00022833"/>
    </source>
</evidence>
<feature type="region of interest" description="Disordered" evidence="6">
    <location>
        <begin position="412"/>
        <end position="497"/>
    </location>
</feature>
<dbReference type="PROSITE" id="PS50103">
    <property type="entry name" value="ZF_C3H1"/>
    <property type="match status" value="3"/>
</dbReference>
<evidence type="ECO:0000259" key="7">
    <source>
        <dbReference type="PROSITE" id="PS50103"/>
    </source>
</evidence>
<evidence type="ECO:0000256" key="5">
    <source>
        <dbReference type="PROSITE-ProRule" id="PRU00723"/>
    </source>
</evidence>
<evidence type="ECO:0000256" key="3">
    <source>
        <dbReference type="ARBA" id="ARBA00022771"/>
    </source>
</evidence>
<keyword evidence="4 5" id="KW-0862">Zinc</keyword>
<dbReference type="PANTHER" id="PTHR12675">
    <property type="entry name" value="MUSCLEBLIND-LIKE PROTEIN"/>
    <property type="match status" value="1"/>
</dbReference>
<dbReference type="OrthoDB" id="2753441at2759"/>
<dbReference type="GO" id="GO:0043484">
    <property type="term" value="P:regulation of RNA splicing"/>
    <property type="evidence" value="ECO:0007669"/>
    <property type="project" value="TreeGrafter"/>
</dbReference>
<gene>
    <name evidence="8" type="ORF">L227DRAFT_218085</name>
</gene>
<feature type="compositionally biased region" description="Polar residues" evidence="6">
    <location>
        <begin position="421"/>
        <end position="431"/>
    </location>
</feature>
<feature type="region of interest" description="Disordered" evidence="6">
    <location>
        <begin position="1"/>
        <end position="31"/>
    </location>
</feature>
<reference evidence="8" key="1">
    <citation type="journal article" date="2018" name="Genome Biol. Evol.">
        <title>Genomics and development of Lentinus tigrinus, a white-rot wood-decaying mushroom with dimorphic fruiting bodies.</title>
        <authorList>
            <person name="Wu B."/>
            <person name="Xu Z."/>
            <person name="Knudson A."/>
            <person name="Carlson A."/>
            <person name="Chen N."/>
            <person name="Kovaka S."/>
            <person name="LaButti K."/>
            <person name="Lipzen A."/>
            <person name="Pennachio C."/>
            <person name="Riley R."/>
            <person name="Schakwitz W."/>
            <person name="Umezawa K."/>
            <person name="Ohm R.A."/>
            <person name="Grigoriev I.V."/>
            <person name="Nagy L.G."/>
            <person name="Gibbons J."/>
            <person name="Hibbett D."/>
        </authorList>
    </citation>
    <scope>NUCLEOTIDE SEQUENCE [LARGE SCALE GENOMIC DNA]</scope>
    <source>
        <strain evidence="8">ALCF2SS1-6</strain>
    </source>
</reference>
<evidence type="ECO:0000256" key="2">
    <source>
        <dbReference type="ARBA" id="ARBA00022737"/>
    </source>
</evidence>
<evidence type="ECO:0000256" key="6">
    <source>
        <dbReference type="SAM" id="MobiDB-lite"/>
    </source>
</evidence>
<dbReference type="Gene3D" id="4.10.1000.10">
    <property type="entry name" value="Zinc finger, CCCH-type"/>
    <property type="match status" value="1"/>
</dbReference>
<feature type="domain" description="C3H1-type" evidence="7">
    <location>
        <begin position="282"/>
        <end position="309"/>
    </location>
</feature>